<dbReference type="KEGG" id="many:MANY_44610"/>
<feature type="region of interest" description="Disordered" evidence="1">
    <location>
        <begin position="457"/>
        <end position="532"/>
    </location>
</feature>
<proteinExistence type="predicted"/>
<feature type="compositionally biased region" description="Polar residues" evidence="1">
    <location>
        <begin position="243"/>
        <end position="256"/>
    </location>
</feature>
<dbReference type="EMBL" id="AP022620">
    <property type="protein sequence ID" value="BBZ79124.1"/>
    <property type="molecule type" value="Genomic_DNA"/>
</dbReference>
<dbReference type="AlphaFoldDB" id="A0A6N4WG95"/>
<dbReference type="InterPro" id="IPR040604">
    <property type="entry name" value="DUF5632"/>
</dbReference>
<feature type="compositionally biased region" description="Low complexity" evidence="1">
    <location>
        <begin position="498"/>
        <end position="510"/>
    </location>
</feature>
<feature type="region of interest" description="Disordered" evidence="1">
    <location>
        <begin position="216"/>
        <end position="417"/>
    </location>
</feature>
<gene>
    <name evidence="4" type="ORF">MANY_44610</name>
</gene>
<feature type="compositionally biased region" description="Polar residues" evidence="1">
    <location>
        <begin position="519"/>
        <end position="532"/>
    </location>
</feature>
<keyword evidence="5" id="KW-1185">Reference proteome</keyword>
<sequence length="764" mass="78546">MSDLPPGEWSALLVGHQWPGLAALMTLTEAATSRGSVSAAFEEYAEQIESVENGPLATQEGVTADDTLRAFNTGKKLAIDVAEKNLAAQESYSAAHRSTQYLRTHLAEIARRGNAQIQDIQSSKESPLTKVDRIVAVVLDSQSEANTHAAGQCDNVRAKIQGLLERQGSPLSAGEFAKANGVDIDEAFRSPNEETIRDQVQSQLHKQSAPALYGARALSNDPGIDTGSDGIGTGPSDRPSIASIASHSDGSKSSHFASETSTSAEVPSSSSVAGAPTSTLIARGGGQADRIPEMAQTGRSPASPPEVVTPPQVPPSSSQSITPTGGAVSPGASSVPTANSNTFGSSPLPAPSTPTNALSPEGFAQNFNAGAQAGTPMSAGTEALSTSAAHAMQPQAPLHPESMSTPMAPTAPPAGVPLFETAHAATPVEAPVTQAPVADAPQTVVATPTAAAPAMPAPAASAAPMTPPAGPLPAYGSDLRPPASTAPAGPAPTPPAAPASAPVTPSNASSLSQPAVVRQQPTPLATPSPTGLTENAVAATATGAMAGASAAQTQAQQRLQRLLDAVARQEPKLRWAIGDREDGSTALATDLASGWIPPHIDIPTGIQLPQPAHRRAALAALLGETTLTAAYSPGQFIPKAEDTEPVSMSIRARHTPDVDELGWELAQATKWRDGLPRLAHTLAKATSTGTGYLDSEVDLLHEHLTAVARQVLGDYPDNVDPAKVGNWQLLATIDALVKGEKTSANYHFAWFQALHMAVRGEQRR</sequence>
<evidence type="ECO:0000259" key="3">
    <source>
        <dbReference type="Pfam" id="PF18646"/>
    </source>
</evidence>
<feature type="compositionally biased region" description="Low complexity" evidence="1">
    <location>
        <begin position="315"/>
        <end position="324"/>
    </location>
</feature>
<evidence type="ECO:0000313" key="4">
    <source>
        <dbReference type="EMBL" id="BBZ79124.1"/>
    </source>
</evidence>
<feature type="domain" description="DUF5631" evidence="2">
    <location>
        <begin position="658"/>
        <end position="754"/>
    </location>
</feature>
<evidence type="ECO:0000313" key="5">
    <source>
        <dbReference type="Proteomes" id="UP000467249"/>
    </source>
</evidence>
<feature type="compositionally biased region" description="Pro residues" evidence="1">
    <location>
        <begin position="302"/>
        <end position="314"/>
    </location>
</feature>
<feature type="compositionally biased region" description="Low complexity" evidence="1">
    <location>
        <begin position="257"/>
        <end position="279"/>
    </location>
</feature>
<evidence type="ECO:0008006" key="6">
    <source>
        <dbReference type="Google" id="ProtNLM"/>
    </source>
</evidence>
<dbReference type="Pfam" id="PF18645">
    <property type="entry name" value="DUF5631"/>
    <property type="match status" value="1"/>
</dbReference>
<feature type="domain" description="DUF5632" evidence="3">
    <location>
        <begin position="555"/>
        <end position="633"/>
    </location>
</feature>
<dbReference type="Proteomes" id="UP000467249">
    <property type="component" value="Chromosome"/>
</dbReference>
<evidence type="ECO:0000256" key="1">
    <source>
        <dbReference type="SAM" id="MobiDB-lite"/>
    </source>
</evidence>
<evidence type="ECO:0000259" key="2">
    <source>
        <dbReference type="Pfam" id="PF18645"/>
    </source>
</evidence>
<name>A0A6N4WG95_9MYCO</name>
<dbReference type="Pfam" id="PF18646">
    <property type="entry name" value="DUF5632"/>
    <property type="match status" value="1"/>
</dbReference>
<accession>A0A6N4WG95</accession>
<protein>
    <recommendedName>
        <fullName evidence="6">DUF5632 domain-containing protein</fullName>
    </recommendedName>
</protein>
<feature type="compositionally biased region" description="Polar residues" evidence="1">
    <location>
        <begin position="331"/>
        <end position="345"/>
    </location>
</feature>
<organism evidence="4 5">
    <name type="scientific">Mycolicibacterium anyangense</name>
    <dbReference type="NCBI Taxonomy" id="1431246"/>
    <lineage>
        <taxon>Bacteria</taxon>
        <taxon>Bacillati</taxon>
        <taxon>Actinomycetota</taxon>
        <taxon>Actinomycetes</taxon>
        <taxon>Mycobacteriales</taxon>
        <taxon>Mycobacteriaceae</taxon>
        <taxon>Mycolicibacterium</taxon>
    </lineage>
</organism>
<dbReference type="InterPro" id="IPR040833">
    <property type="entry name" value="DUF5631"/>
</dbReference>
<reference evidence="4 5" key="1">
    <citation type="journal article" date="2019" name="Emerg. Microbes Infect.">
        <title>Comprehensive subspecies identification of 175 nontuberculous mycobacteria species based on 7547 genomic profiles.</title>
        <authorList>
            <person name="Matsumoto Y."/>
            <person name="Kinjo T."/>
            <person name="Motooka D."/>
            <person name="Nabeya D."/>
            <person name="Jung N."/>
            <person name="Uechi K."/>
            <person name="Horii T."/>
            <person name="Iida T."/>
            <person name="Fujita J."/>
            <person name="Nakamura S."/>
        </authorList>
    </citation>
    <scope>NUCLEOTIDE SEQUENCE [LARGE SCALE GENOMIC DNA]</scope>
    <source>
        <strain evidence="4 5">JCM 30275</strain>
    </source>
</reference>